<comment type="caution">
    <text evidence="1">The sequence shown here is derived from an EMBL/GenBank/DDBJ whole genome shotgun (WGS) entry which is preliminary data.</text>
</comment>
<dbReference type="OrthoDB" id="6583552at2759"/>
<sequence>MSIRPKICTALGVKFNKRTIVVTALMGASAVSINGETTAAAFAFKRNVDDELEEFKNTYLVIFDEASFASVEDMELLNKKMKQIFDNPWEPYHITTVHTNGTVTIELKPHIYERINIHRIKPYRAPL</sequence>
<gene>
    <name evidence="1" type="ORF">IV203_008431</name>
</gene>
<keyword evidence="2" id="KW-1185">Reference proteome</keyword>
<name>A0A9K3L006_9STRA</name>
<proteinExistence type="predicted"/>
<dbReference type="EMBL" id="JAGRRH010000017">
    <property type="protein sequence ID" value="KAG7352383.1"/>
    <property type="molecule type" value="Genomic_DNA"/>
</dbReference>
<reference evidence="1" key="1">
    <citation type="journal article" date="2021" name="Sci. Rep.">
        <title>Diploid genomic architecture of Nitzschia inconspicua, an elite biomass production diatom.</title>
        <authorList>
            <person name="Oliver A."/>
            <person name="Podell S."/>
            <person name="Pinowska A."/>
            <person name="Traller J.C."/>
            <person name="Smith S.R."/>
            <person name="McClure R."/>
            <person name="Beliaev A."/>
            <person name="Bohutskyi P."/>
            <person name="Hill E.A."/>
            <person name="Rabines A."/>
            <person name="Zheng H."/>
            <person name="Allen L.Z."/>
            <person name="Kuo A."/>
            <person name="Grigoriev I.V."/>
            <person name="Allen A.E."/>
            <person name="Hazlebeck D."/>
            <person name="Allen E.E."/>
        </authorList>
    </citation>
    <scope>NUCLEOTIDE SEQUENCE</scope>
    <source>
        <strain evidence="1">Hildebrandi</strain>
    </source>
</reference>
<organism evidence="1 2">
    <name type="scientific">Nitzschia inconspicua</name>
    <dbReference type="NCBI Taxonomy" id="303405"/>
    <lineage>
        <taxon>Eukaryota</taxon>
        <taxon>Sar</taxon>
        <taxon>Stramenopiles</taxon>
        <taxon>Ochrophyta</taxon>
        <taxon>Bacillariophyta</taxon>
        <taxon>Bacillariophyceae</taxon>
        <taxon>Bacillariophycidae</taxon>
        <taxon>Bacillariales</taxon>
        <taxon>Bacillariaceae</taxon>
        <taxon>Nitzschia</taxon>
    </lineage>
</organism>
<evidence type="ECO:0000313" key="2">
    <source>
        <dbReference type="Proteomes" id="UP000693970"/>
    </source>
</evidence>
<dbReference type="Proteomes" id="UP000693970">
    <property type="component" value="Unassembled WGS sequence"/>
</dbReference>
<dbReference type="AlphaFoldDB" id="A0A9K3L006"/>
<reference evidence="1" key="2">
    <citation type="submission" date="2021-04" db="EMBL/GenBank/DDBJ databases">
        <authorList>
            <person name="Podell S."/>
        </authorList>
    </citation>
    <scope>NUCLEOTIDE SEQUENCE</scope>
    <source>
        <strain evidence="1">Hildebrandi</strain>
    </source>
</reference>
<accession>A0A9K3L006</accession>
<evidence type="ECO:0000313" key="1">
    <source>
        <dbReference type="EMBL" id="KAG7352383.1"/>
    </source>
</evidence>
<protein>
    <submittedName>
        <fullName evidence="1">Uncharacterized protein</fullName>
    </submittedName>
</protein>